<proteinExistence type="predicted"/>
<dbReference type="Proteomes" id="UP000768646">
    <property type="component" value="Unassembled WGS sequence"/>
</dbReference>
<evidence type="ECO:0000313" key="2">
    <source>
        <dbReference type="Proteomes" id="UP000768646"/>
    </source>
</evidence>
<keyword evidence="2" id="KW-1185">Reference proteome</keyword>
<evidence type="ECO:0000313" key="1">
    <source>
        <dbReference type="EMBL" id="KAG4304185.1"/>
    </source>
</evidence>
<reference evidence="1 2" key="1">
    <citation type="journal article" date="2021" name="Commun. Biol.">
        <title>Genomic insights into the host specific adaptation of the Pneumocystis genus.</title>
        <authorList>
            <person name="Cisse O.H."/>
            <person name="Ma L."/>
            <person name="Dekker J.P."/>
            <person name="Khil P.P."/>
            <person name="Youn J.-H."/>
            <person name="Brenchley J.M."/>
            <person name="Blair R."/>
            <person name="Pahar B."/>
            <person name="Chabe M."/>
            <person name="Van Rompay K.K.A."/>
            <person name="Keesler R."/>
            <person name="Sukura A."/>
            <person name="Hirsch V."/>
            <person name="Kutty G."/>
            <person name="Liu Y."/>
            <person name="Peng L."/>
            <person name="Chen J."/>
            <person name="Song J."/>
            <person name="Weissenbacher-Lang C."/>
            <person name="Xu J."/>
            <person name="Upham N.S."/>
            <person name="Stajich J.E."/>
            <person name="Cuomo C.A."/>
            <person name="Cushion M.T."/>
            <person name="Kovacs J.A."/>
        </authorList>
    </citation>
    <scope>NUCLEOTIDE SEQUENCE [LARGE SCALE GENOMIC DNA]</scope>
    <source>
        <strain evidence="1 2">RABM</strain>
    </source>
</reference>
<organism evidence="1 2">
    <name type="scientific">Pneumocystis oryctolagi</name>
    <dbReference type="NCBI Taxonomy" id="42067"/>
    <lineage>
        <taxon>Eukaryota</taxon>
        <taxon>Fungi</taxon>
        <taxon>Dikarya</taxon>
        <taxon>Ascomycota</taxon>
        <taxon>Taphrinomycotina</taxon>
        <taxon>Pneumocystomycetes</taxon>
        <taxon>Pneumocystaceae</taxon>
        <taxon>Pneumocystis</taxon>
    </lineage>
</organism>
<sequence>MDEIMPDIDNDDTEMKLGLLASVFPNDSVEVLLEKLVENEGSVENTLNAYINPCFKRKNIPSKRKKQKRIDEFIEKTEHKRRCTLLTKQNLSSISLPIKMQFDNFVDTSKRVNTHVLHLYFSEQINNLTPCTLIHNVLSNEIANSLLLKMMKESETWKRHEFRLFERNVVSPHKSCYYLHFDENDLLKQKFFHNGSEIINVREFPEEMNNVRILVKDIVNKVMSSRELLEYQDLNEWDPNFAVANLYSNAKENVGYHSDQLTYLGPMPTIACISLGTEREFRLKYISSRHQEDIKSIHLPHNSLLIMHPPCQEVYKHSIHPAHTLIPHPISGTARISITYRFCRKTYQPKYIPKCKCNVPCVLRCVQKKENTRGKYFWSCNTNKLVSGNGKGCQFFQWAEFTQNGDNILAYQKRDEEMV</sequence>
<dbReference type="EMBL" id="JABTEG010000010">
    <property type="protein sequence ID" value="KAG4304185.1"/>
    <property type="molecule type" value="Genomic_DNA"/>
</dbReference>
<gene>
    <name evidence="1" type="ORF">PORY_002366</name>
</gene>
<protein>
    <submittedName>
        <fullName evidence="1">Uncharacterized protein</fullName>
    </submittedName>
</protein>
<accession>A0ACB7C9Y2</accession>
<name>A0ACB7C9Y2_9ASCO</name>
<comment type="caution">
    <text evidence="1">The sequence shown here is derived from an EMBL/GenBank/DDBJ whole genome shotgun (WGS) entry which is preliminary data.</text>
</comment>